<dbReference type="RefSeq" id="WP_114829248.1">
    <property type="nucleotide sequence ID" value="NZ_QQTO01000022.1"/>
</dbReference>
<comment type="caution">
    <text evidence="2">The sequence shown here is derived from an EMBL/GenBank/DDBJ whole genome shotgun (WGS) entry which is preliminary data.</text>
</comment>
<dbReference type="Gene3D" id="3.40.50.2000">
    <property type="entry name" value="Glycogen Phosphorylase B"/>
    <property type="match status" value="1"/>
</dbReference>
<keyword evidence="2" id="KW-0808">Transferase</keyword>
<protein>
    <submittedName>
        <fullName evidence="2">Glycosyltransferase</fullName>
    </submittedName>
</protein>
<dbReference type="PANTHER" id="PTHR12526">
    <property type="entry name" value="GLYCOSYLTRANSFERASE"/>
    <property type="match status" value="1"/>
</dbReference>
<dbReference type="Proteomes" id="UP000255207">
    <property type="component" value="Unassembled WGS sequence"/>
</dbReference>
<gene>
    <name evidence="2" type="ORF">DWE98_10820</name>
</gene>
<dbReference type="InterPro" id="IPR001296">
    <property type="entry name" value="Glyco_trans_1"/>
</dbReference>
<accession>A0A370L8E8</accession>
<organism evidence="2 3">
    <name type="scientific">Bosea caraganae</name>
    <dbReference type="NCBI Taxonomy" id="2763117"/>
    <lineage>
        <taxon>Bacteria</taxon>
        <taxon>Pseudomonadati</taxon>
        <taxon>Pseudomonadota</taxon>
        <taxon>Alphaproteobacteria</taxon>
        <taxon>Hyphomicrobiales</taxon>
        <taxon>Boseaceae</taxon>
        <taxon>Bosea</taxon>
    </lineage>
</organism>
<name>A0A370L8E8_9HYPH</name>
<dbReference type="Pfam" id="PF00534">
    <property type="entry name" value="Glycos_transf_1"/>
    <property type="match status" value="1"/>
</dbReference>
<evidence type="ECO:0000313" key="3">
    <source>
        <dbReference type="Proteomes" id="UP000255207"/>
    </source>
</evidence>
<dbReference type="SUPFAM" id="SSF53756">
    <property type="entry name" value="UDP-Glycosyltransferase/glycogen phosphorylase"/>
    <property type="match status" value="1"/>
</dbReference>
<dbReference type="GO" id="GO:0016757">
    <property type="term" value="F:glycosyltransferase activity"/>
    <property type="evidence" value="ECO:0007669"/>
    <property type="project" value="InterPro"/>
</dbReference>
<dbReference type="OrthoDB" id="5172124at2"/>
<reference evidence="3" key="1">
    <citation type="submission" date="2018-07" db="EMBL/GenBank/DDBJ databases">
        <authorList>
            <person name="Safronova V.I."/>
            <person name="Chirak E.R."/>
            <person name="Sazanova A.L."/>
        </authorList>
    </citation>
    <scope>NUCLEOTIDE SEQUENCE [LARGE SCALE GENOMIC DNA]</scope>
    <source>
        <strain evidence="3">RCAM04685</strain>
    </source>
</reference>
<evidence type="ECO:0000313" key="2">
    <source>
        <dbReference type="EMBL" id="RDJ26306.1"/>
    </source>
</evidence>
<keyword evidence="3" id="KW-1185">Reference proteome</keyword>
<dbReference type="EMBL" id="QQTP01000004">
    <property type="protein sequence ID" value="RDJ26306.1"/>
    <property type="molecule type" value="Genomic_DNA"/>
</dbReference>
<dbReference type="AlphaFoldDB" id="A0A370L8E8"/>
<feature type="domain" description="Glycosyl transferase family 1" evidence="1">
    <location>
        <begin position="205"/>
        <end position="363"/>
    </location>
</feature>
<sequence length="441" mass="47326">MMLRIAWLSPWNTKSAIATFGAPLVAELRRRGHEVSVFRTEVGAAAEIPSRCDSAPVRMLGATSPQQLRADFDGVIANIGNNFSYHGALPDLMDRLPVLGIFHDGFLAHLADVWAEDWLPASQSPRRLAEAVYGAGNGGAAEFWLPLEQMVTERPMLEWLAPMVSGAVVHSHGWAGRLRAACSGAVTVQPLTMPDDGMPEPPQPGPTLVVATIGDVNPNKQADQVLRAIASRPDLKAHCQYRLIGEVGANQRTWLEGLAAELGIAPPRFTGWIDDDALKNEMRSVDVVCCLRNPIIEAGSASLITGMRSARPVLVSNHGVYADVPADLVLRCEPGREAADVARHLTAILADRAAAAAMGRRARAYVRETNSAERYVDGLLPALAAANAAAPAIGLARRLGRQFGELGMSPDSPQGQRLMAALSDMFQTERQENARASSHAK</sequence>
<proteinExistence type="predicted"/>
<evidence type="ECO:0000259" key="1">
    <source>
        <dbReference type="Pfam" id="PF00534"/>
    </source>
</evidence>
<dbReference type="PANTHER" id="PTHR12526:SF636">
    <property type="entry name" value="BLL3647 PROTEIN"/>
    <property type="match status" value="1"/>
</dbReference>